<reference evidence="2" key="1">
    <citation type="journal article" date="2018" name="Genome Res.">
        <title>The genomic architecture and molecular evolution of ant odorant receptors.</title>
        <authorList>
            <person name="McKenzie S.K."/>
            <person name="Kronauer D.J.C."/>
        </authorList>
    </citation>
    <scope>NUCLEOTIDE SEQUENCE [LARGE SCALE GENOMIC DNA]</scope>
    <source>
        <strain evidence="2">Clonal line C1</strain>
    </source>
</reference>
<reference evidence="2" key="2">
    <citation type="submission" date="2018-07" db="EMBL/GenBank/DDBJ databases">
        <authorList>
            <person name="Mckenzie S.K."/>
            <person name="Kronauer D.J.C."/>
        </authorList>
    </citation>
    <scope>NUCLEOTIDE SEQUENCE</scope>
    <source>
        <strain evidence="2">Clonal line C1</strain>
    </source>
</reference>
<accession>A0A3L8D9Z8</accession>
<feature type="region of interest" description="Disordered" evidence="1">
    <location>
        <begin position="164"/>
        <end position="186"/>
    </location>
</feature>
<evidence type="ECO:0000256" key="1">
    <source>
        <dbReference type="SAM" id="MobiDB-lite"/>
    </source>
</evidence>
<comment type="caution">
    <text evidence="2">The sequence shown here is derived from an EMBL/GenBank/DDBJ whole genome shotgun (WGS) entry which is preliminary data.</text>
</comment>
<feature type="region of interest" description="Disordered" evidence="1">
    <location>
        <begin position="73"/>
        <end position="111"/>
    </location>
</feature>
<proteinExistence type="predicted"/>
<feature type="region of interest" description="Disordered" evidence="1">
    <location>
        <begin position="1"/>
        <end position="22"/>
    </location>
</feature>
<gene>
    <name evidence="2" type="ORF">DMN91_009540</name>
</gene>
<sequence>MSSGSDESFADTTMHGKLKAPRSLQGVEDAEVIWDAITQRFPNAAPLLCEMETVIERAEDLLQQLKIPCTEENGTRCSPSCTRRNYRTEPKLPKETKGPPMRRRPVHSAKSKTYNVAVSPNFWLVRLVRHSLDIADTSSSFHTPDSRESNATISIGSDIESFAEETDVKEHPEATENVETSHIPHDVHEVQVDFECEHRSEQSIQGYHLNPSPRVDEVVEDFKTDSENKCRDTQGESDTNATEENSADKGLNASSEERLMAMIREQSSLEGWAKVADDALREWHEDVEAIDVSTNENDSEAEINISKNIDDCLLMINNDSKCDETDIHTSDKSDDTKVVAKSIQNSISRSSVTIRDHRSPLTILEEYAKRCKVPIKYEYKSKPNLYVINGDLCGFRAMSCAETQDQAKNELATKILWMVAEHQMDGSKLSSSICGLLDLSREEMLEIIAFNKDELKNASQKLYKFCLERGVPTPEYSIRNIKTTQGFMYVAECAALAHVGVGQGLRKDSAKIAAAENLYPKCTHEVEQQI</sequence>
<dbReference type="SUPFAM" id="SSF54768">
    <property type="entry name" value="dsRNA-binding domain-like"/>
    <property type="match status" value="1"/>
</dbReference>
<name>A0A3L8D9Z8_OOCBI</name>
<evidence type="ECO:0000313" key="2">
    <source>
        <dbReference type="EMBL" id="RLU17307.1"/>
    </source>
</evidence>
<feature type="compositionally biased region" description="Basic and acidic residues" evidence="1">
    <location>
        <begin position="223"/>
        <end position="234"/>
    </location>
</feature>
<feature type="region of interest" description="Disordered" evidence="1">
    <location>
        <begin position="223"/>
        <end position="254"/>
    </location>
</feature>
<evidence type="ECO:0008006" key="3">
    <source>
        <dbReference type="Google" id="ProtNLM"/>
    </source>
</evidence>
<dbReference type="Proteomes" id="UP000279307">
    <property type="component" value="Chromosome 10"/>
</dbReference>
<organism evidence="2">
    <name type="scientific">Ooceraea biroi</name>
    <name type="common">Clonal raider ant</name>
    <name type="synonym">Cerapachys biroi</name>
    <dbReference type="NCBI Taxonomy" id="2015173"/>
    <lineage>
        <taxon>Eukaryota</taxon>
        <taxon>Metazoa</taxon>
        <taxon>Ecdysozoa</taxon>
        <taxon>Arthropoda</taxon>
        <taxon>Hexapoda</taxon>
        <taxon>Insecta</taxon>
        <taxon>Pterygota</taxon>
        <taxon>Neoptera</taxon>
        <taxon>Endopterygota</taxon>
        <taxon>Hymenoptera</taxon>
        <taxon>Apocrita</taxon>
        <taxon>Aculeata</taxon>
        <taxon>Formicoidea</taxon>
        <taxon>Formicidae</taxon>
        <taxon>Dorylinae</taxon>
        <taxon>Ooceraea</taxon>
    </lineage>
</organism>
<protein>
    <recommendedName>
        <fullName evidence="3">DRBM domain-containing protein</fullName>
    </recommendedName>
</protein>
<dbReference type="AlphaFoldDB" id="A0A3L8D9Z8"/>
<feature type="compositionally biased region" description="Basic and acidic residues" evidence="1">
    <location>
        <begin position="86"/>
        <end position="97"/>
    </location>
</feature>
<dbReference type="EMBL" id="QOIP01000010">
    <property type="protein sequence ID" value="RLU17307.1"/>
    <property type="molecule type" value="Genomic_DNA"/>
</dbReference>
<feature type="compositionally biased region" description="Basic residues" evidence="1">
    <location>
        <begin position="100"/>
        <end position="110"/>
    </location>
</feature>
<dbReference type="OrthoDB" id="6600758at2759"/>
<dbReference type="Gene3D" id="3.30.160.20">
    <property type="match status" value="1"/>
</dbReference>